<feature type="site" description="Important for substrate specificity" evidence="6">
    <location>
        <position position="69"/>
    </location>
</feature>
<keyword evidence="8" id="KW-1185">Reference proteome</keyword>
<evidence type="ECO:0000256" key="5">
    <source>
        <dbReference type="ARBA" id="ARBA00023080"/>
    </source>
</evidence>
<comment type="caution">
    <text evidence="6">Lacks conserved residue(s) required for the propagation of feature annotation.</text>
</comment>
<dbReference type="CDD" id="cd00555">
    <property type="entry name" value="Maf"/>
    <property type="match status" value="1"/>
</dbReference>
<proteinExistence type="inferred from homology"/>
<dbReference type="RefSeq" id="WP_126831780.1">
    <property type="nucleotide sequence ID" value="NZ_CBCRYB010000001.1"/>
</dbReference>
<evidence type="ECO:0000256" key="6">
    <source>
        <dbReference type="HAMAP-Rule" id="MF_00528"/>
    </source>
</evidence>
<feature type="active site" description="Proton acceptor" evidence="6">
    <location>
        <position position="68"/>
    </location>
</feature>
<comment type="caution">
    <text evidence="7">The sequence shown here is derived from an EMBL/GenBank/DDBJ whole genome shotgun (WGS) entry which is preliminary data.</text>
</comment>
<dbReference type="PIRSF" id="PIRSF006305">
    <property type="entry name" value="Maf"/>
    <property type="match status" value="1"/>
</dbReference>
<keyword evidence="5 6" id="KW-0546">Nucleotide metabolism</keyword>
<evidence type="ECO:0000256" key="4">
    <source>
        <dbReference type="ARBA" id="ARBA00022801"/>
    </source>
</evidence>
<dbReference type="OrthoDB" id="9807767at2"/>
<keyword evidence="3 6" id="KW-0963">Cytoplasm</keyword>
<dbReference type="Gene3D" id="3.90.950.10">
    <property type="match status" value="1"/>
</dbReference>
<feature type="site" description="Important for substrate specificity" evidence="6">
    <location>
        <position position="11"/>
    </location>
</feature>
<dbReference type="AlphaFoldDB" id="A0A430A938"/>
<comment type="similarity">
    <text evidence="6">Belongs to the Maf family. YhdE subfamily.</text>
</comment>
<name>A0A430A938_9ENTE</name>
<protein>
    <recommendedName>
        <fullName evidence="6">dTTP/UTP pyrophosphatase</fullName>
        <shortName evidence="6">dTTPase/UTPase</shortName>
        <ecNumber evidence="6">3.6.1.9</ecNumber>
    </recommendedName>
    <alternativeName>
        <fullName evidence="6">Nucleoside triphosphate pyrophosphatase</fullName>
    </alternativeName>
    <alternativeName>
        <fullName evidence="6">Nucleotide pyrophosphatase</fullName>
        <shortName evidence="6">Nucleotide PPase</shortName>
    </alternativeName>
</protein>
<evidence type="ECO:0000256" key="3">
    <source>
        <dbReference type="ARBA" id="ARBA00022490"/>
    </source>
</evidence>
<dbReference type="InterPro" id="IPR029001">
    <property type="entry name" value="ITPase-like_fam"/>
</dbReference>
<dbReference type="GO" id="GO:0036221">
    <property type="term" value="F:UTP diphosphatase activity"/>
    <property type="evidence" value="ECO:0007669"/>
    <property type="project" value="RHEA"/>
</dbReference>
<organism evidence="7 8">
    <name type="scientific">Vagococcus fessus</name>
    <dbReference type="NCBI Taxonomy" id="120370"/>
    <lineage>
        <taxon>Bacteria</taxon>
        <taxon>Bacillati</taxon>
        <taxon>Bacillota</taxon>
        <taxon>Bacilli</taxon>
        <taxon>Lactobacillales</taxon>
        <taxon>Enterococcaceae</taxon>
        <taxon>Vagococcus</taxon>
    </lineage>
</organism>
<comment type="cofactor">
    <cofactor evidence="1 6">
        <name>a divalent metal cation</name>
        <dbReference type="ChEBI" id="CHEBI:60240"/>
    </cofactor>
</comment>
<dbReference type="SUPFAM" id="SSF52972">
    <property type="entry name" value="ITPase-like"/>
    <property type="match status" value="1"/>
</dbReference>
<dbReference type="InterPro" id="IPR003697">
    <property type="entry name" value="Maf-like"/>
</dbReference>
<dbReference type="EC" id="3.6.1.9" evidence="6"/>
<dbReference type="GO" id="GO:0009117">
    <property type="term" value="P:nucleotide metabolic process"/>
    <property type="evidence" value="ECO:0007669"/>
    <property type="project" value="UniProtKB-KW"/>
</dbReference>
<comment type="subcellular location">
    <subcellularLocation>
        <location evidence="2 6">Cytoplasm</location>
    </subcellularLocation>
</comment>
<evidence type="ECO:0000256" key="2">
    <source>
        <dbReference type="ARBA" id="ARBA00004496"/>
    </source>
</evidence>
<dbReference type="PANTHER" id="PTHR43213:SF5">
    <property type="entry name" value="BIFUNCTIONAL DTTP_UTP PYROPHOSPHATASE_METHYLTRANSFERASE PROTEIN-RELATED"/>
    <property type="match status" value="1"/>
</dbReference>
<evidence type="ECO:0000313" key="8">
    <source>
        <dbReference type="Proteomes" id="UP000287101"/>
    </source>
</evidence>
<dbReference type="PANTHER" id="PTHR43213">
    <property type="entry name" value="BIFUNCTIONAL DTTP/UTP PYROPHOSPHATASE/METHYLTRANSFERASE PROTEIN-RELATED"/>
    <property type="match status" value="1"/>
</dbReference>
<dbReference type="EMBL" id="NGJY01000002">
    <property type="protein sequence ID" value="RSU03571.1"/>
    <property type="molecule type" value="Genomic_DNA"/>
</dbReference>
<keyword evidence="4 6" id="KW-0378">Hydrolase</keyword>
<comment type="catalytic activity">
    <reaction evidence="6">
        <text>dTTP + H2O = dTMP + diphosphate + H(+)</text>
        <dbReference type="Rhea" id="RHEA:28534"/>
        <dbReference type="ChEBI" id="CHEBI:15377"/>
        <dbReference type="ChEBI" id="CHEBI:15378"/>
        <dbReference type="ChEBI" id="CHEBI:33019"/>
        <dbReference type="ChEBI" id="CHEBI:37568"/>
        <dbReference type="ChEBI" id="CHEBI:63528"/>
        <dbReference type="EC" id="3.6.1.9"/>
    </reaction>
</comment>
<dbReference type="Proteomes" id="UP000287101">
    <property type="component" value="Unassembled WGS sequence"/>
</dbReference>
<comment type="catalytic activity">
    <reaction evidence="6">
        <text>UTP + H2O = UMP + diphosphate + H(+)</text>
        <dbReference type="Rhea" id="RHEA:29395"/>
        <dbReference type="ChEBI" id="CHEBI:15377"/>
        <dbReference type="ChEBI" id="CHEBI:15378"/>
        <dbReference type="ChEBI" id="CHEBI:33019"/>
        <dbReference type="ChEBI" id="CHEBI:46398"/>
        <dbReference type="ChEBI" id="CHEBI:57865"/>
        <dbReference type="EC" id="3.6.1.9"/>
    </reaction>
</comment>
<reference evidence="7 8" key="1">
    <citation type="submission" date="2017-05" db="EMBL/GenBank/DDBJ databases">
        <title>Vagococcus spp. assemblies.</title>
        <authorList>
            <person name="Gulvik C.A."/>
        </authorList>
    </citation>
    <scope>NUCLEOTIDE SEQUENCE [LARGE SCALE GENOMIC DNA]</scope>
    <source>
        <strain evidence="7 8">CCUG 41755</strain>
    </source>
</reference>
<feature type="site" description="Important for substrate specificity" evidence="6">
    <location>
        <position position="151"/>
    </location>
</feature>
<evidence type="ECO:0000313" key="7">
    <source>
        <dbReference type="EMBL" id="RSU03571.1"/>
    </source>
</evidence>
<dbReference type="HAMAP" id="MF_00528">
    <property type="entry name" value="Maf"/>
    <property type="match status" value="1"/>
</dbReference>
<dbReference type="GO" id="GO:0036218">
    <property type="term" value="F:dTTP diphosphatase activity"/>
    <property type="evidence" value="ECO:0007669"/>
    <property type="project" value="RHEA"/>
</dbReference>
<sequence>MAIILASQSPRRKELLSMVVSEFETRPADIDETVKEGIAPLDYVLEMAQEKAACIAKNHPDDLVIGSDTTVVVDGMILGKPVDEADAKAMLTRLSGTTHHVHTAVCMMKGSKTKSEIITTEVTFFELTENEIEEYVASGDPMDKAGAYGIQGPGTLFVKAIQGDFYGVVGFPIAYVKRMLSEF</sequence>
<dbReference type="FunFam" id="3.90.950.10:FF:000005">
    <property type="entry name" value="7-methyl-GTP pyrophosphatase"/>
    <property type="match status" value="1"/>
</dbReference>
<comment type="function">
    <text evidence="6">Nucleoside triphosphate pyrophosphatase that hydrolyzes dTTP and UTP. May have a dual role in cell division arrest and in preventing the incorporation of modified nucleotides into cellular nucleic acids.</text>
</comment>
<accession>A0A430A938</accession>
<gene>
    <name evidence="7" type="ORF">CBF31_07620</name>
</gene>
<dbReference type="Pfam" id="PF02545">
    <property type="entry name" value="Maf"/>
    <property type="match status" value="1"/>
</dbReference>
<dbReference type="NCBIfam" id="TIGR00172">
    <property type="entry name" value="maf"/>
    <property type="match status" value="1"/>
</dbReference>
<dbReference type="GO" id="GO:0005737">
    <property type="term" value="C:cytoplasm"/>
    <property type="evidence" value="ECO:0007669"/>
    <property type="project" value="UniProtKB-SubCell"/>
</dbReference>
<evidence type="ECO:0000256" key="1">
    <source>
        <dbReference type="ARBA" id="ARBA00001968"/>
    </source>
</evidence>